<gene>
    <name evidence="9" type="ORF">MUY34_09465</name>
</gene>
<evidence type="ECO:0000313" key="9">
    <source>
        <dbReference type="EMBL" id="MCK8480850.1"/>
    </source>
</evidence>
<accession>A0ABT0HAH9</accession>
<protein>
    <submittedName>
        <fullName evidence="9">M48 family metalloprotease</fullName>
        <ecNumber evidence="9">3.4.24.-</ecNumber>
    </submittedName>
</protein>
<comment type="caution">
    <text evidence="9">The sequence shown here is derived from an EMBL/GenBank/DDBJ whole genome shotgun (WGS) entry which is preliminary data.</text>
</comment>
<keyword evidence="3" id="KW-0479">Metal-binding</keyword>
<dbReference type="EC" id="3.4.24.-" evidence="9"/>
<evidence type="ECO:0000256" key="7">
    <source>
        <dbReference type="SAM" id="SignalP"/>
    </source>
</evidence>
<evidence type="ECO:0000256" key="3">
    <source>
        <dbReference type="ARBA" id="ARBA00022723"/>
    </source>
</evidence>
<evidence type="ECO:0000256" key="1">
    <source>
        <dbReference type="ARBA" id="ARBA00001947"/>
    </source>
</evidence>
<dbReference type="Pfam" id="PF01435">
    <property type="entry name" value="Peptidase_M48"/>
    <property type="match status" value="1"/>
</dbReference>
<dbReference type="InterPro" id="IPR051156">
    <property type="entry name" value="Mito/Outer_Membr_Metalloprot"/>
</dbReference>
<proteinExistence type="predicted"/>
<evidence type="ECO:0000313" key="10">
    <source>
        <dbReference type="Proteomes" id="UP001203687"/>
    </source>
</evidence>
<keyword evidence="2" id="KW-0645">Protease</keyword>
<evidence type="ECO:0000259" key="8">
    <source>
        <dbReference type="Pfam" id="PF01435"/>
    </source>
</evidence>
<feature type="domain" description="Peptidase M48" evidence="8">
    <location>
        <begin position="103"/>
        <end position="309"/>
    </location>
</feature>
<keyword evidence="4 9" id="KW-0378">Hydrolase</keyword>
<evidence type="ECO:0000256" key="4">
    <source>
        <dbReference type="ARBA" id="ARBA00022801"/>
    </source>
</evidence>
<dbReference type="Gene3D" id="3.30.2010.10">
    <property type="entry name" value="Metalloproteases ('zincins'), catalytic domain"/>
    <property type="match status" value="1"/>
</dbReference>
<dbReference type="GO" id="GO:0008237">
    <property type="term" value="F:metallopeptidase activity"/>
    <property type="evidence" value="ECO:0007669"/>
    <property type="project" value="UniProtKB-KW"/>
</dbReference>
<evidence type="ECO:0000256" key="6">
    <source>
        <dbReference type="ARBA" id="ARBA00023049"/>
    </source>
</evidence>
<dbReference type="InterPro" id="IPR001915">
    <property type="entry name" value="Peptidase_M48"/>
</dbReference>
<reference evidence="9" key="1">
    <citation type="submission" date="2022-04" db="EMBL/GenBank/DDBJ databases">
        <authorList>
            <person name="Ren T."/>
        </authorList>
    </citation>
    <scope>NUCLEOTIDE SEQUENCE</scope>
    <source>
        <strain evidence="9">F63249</strain>
    </source>
</reference>
<dbReference type="Proteomes" id="UP001203687">
    <property type="component" value="Unassembled WGS sequence"/>
</dbReference>
<keyword evidence="7" id="KW-0732">Signal</keyword>
<organism evidence="9 10">
    <name type="scientific">Psychroserpens algicola</name>
    <dbReference type="NCBI Taxonomy" id="1719034"/>
    <lineage>
        <taxon>Bacteria</taxon>
        <taxon>Pseudomonadati</taxon>
        <taxon>Bacteroidota</taxon>
        <taxon>Flavobacteriia</taxon>
        <taxon>Flavobacteriales</taxon>
        <taxon>Flavobacteriaceae</taxon>
        <taxon>Psychroserpens</taxon>
    </lineage>
</organism>
<keyword evidence="5" id="KW-0862">Zinc</keyword>
<evidence type="ECO:0000256" key="5">
    <source>
        <dbReference type="ARBA" id="ARBA00022833"/>
    </source>
</evidence>
<dbReference type="PANTHER" id="PTHR22726:SF1">
    <property type="entry name" value="METALLOENDOPEPTIDASE OMA1, MITOCHONDRIAL"/>
    <property type="match status" value="1"/>
</dbReference>
<keyword evidence="6 9" id="KW-0482">Metalloprotease</keyword>
<keyword evidence="10" id="KW-1185">Reference proteome</keyword>
<feature type="chain" id="PRO_5047528995" evidence="7">
    <location>
        <begin position="21"/>
        <end position="452"/>
    </location>
</feature>
<dbReference type="EMBL" id="JALPQF010000008">
    <property type="protein sequence ID" value="MCK8480850.1"/>
    <property type="molecule type" value="Genomic_DNA"/>
</dbReference>
<name>A0ABT0HAH9_9FLAO</name>
<sequence length="452" mass="52376">MIKNYLLCIVCVLISAKIFAQQESTSNAYLPEDIKAVEDYLEQINSDYIKRIKGDYASKVKKIFKDRDEKVVKSIKDSAYIFSSEIDGPFYKILENVYAANPEIDKTNYRFFINNSFIPNAACYGDGMFEVNLGLFNTFTSDDEVAFVICHEIAHKLLDHSLHHVTNAISKINSKETKEKVRHIKRQKYGQTRAALSVIDELNIDILDHSKEKEAEADSLGFILYSKTIYHKSKAISALEKLKVEDDMLLNHHVKVDSVFDFDSYPFKSYWLKETISIFDTEEKINEFELSSDTLKTHPEIEFRVNKLKDDFGVVNLDVAGTKDQMNFIKDVSHQKAIQSTIDRKLLDFAIYQLVEKFQNNRITASYYYHTMAEVIKQIYEAKRKHELGKYVPPKNNFSDEKHLNVIRLFLHNLELKETKKMGLAFCETHKESLKTSDSGIAIHEFFKSINQ</sequence>
<comment type="cofactor">
    <cofactor evidence="1">
        <name>Zn(2+)</name>
        <dbReference type="ChEBI" id="CHEBI:29105"/>
    </cofactor>
</comment>
<evidence type="ECO:0000256" key="2">
    <source>
        <dbReference type="ARBA" id="ARBA00022670"/>
    </source>
</evidence>
<dbReference type="RefSeq" id="WP_248412866.1">
    <property type="nucleotide sequence ID" value="NZ_JALPQF010000008.1"/>
</dbReference>
<dbReference type="PANTHER" id="PTHR22726">
    <property type="entry name" value="METALLOENDOPEPTIDASE OMA1"/>
    <property type="match status" value="1"/>
</dbReference>
<feature type="signal peptide" evidence="7">
    <location>
        <begin position="1"/>
        <end position="20"/>
    </location>
</feature>